<sequence length="303" mass="35618">MKQLEVYERISIILNLAQKRGGFSWEEISRKLENFYQMKGELKMITKRTFQRDLQEIRDLHGVDIQYNKRLQKYQIDEKESSPYKMELLASFDLINAFHLPRSLGGFVSFDERKAKGTEYLFGLVYAIQNGFFVKISFQAFTQTEPSDHWLEPLVLKEFKNRWYLIGKSEDGQIQRFAFDRILEVEISKVKKKGKGTDFDLREYYNGVFGISNELDQPVEEVELIIGKLKAQYIKSMPFHSSQVVVSEREEGVRVRLQVKINYDFVSEILSHGDEIIVVRPVKLKDAVLERAKNIVRGYLRHE</sequence>
<evidence type="ECO:0000313" key="3">
    <source>
        <dbReference type="EMBL" id="SEG34190.1"/>
    </source>
</evidence>
<evidence type="ECO:0000313" key="4">
    <source>
        <dbReference type="Proteomes" id="UP000236736"/>
    </source>
</evidence>
<dbReference type="InterPro" id="IPR057727">
    <property type="entry name" value="WCX_dom"/>
</dbReference>
<dbReference type="OrthoDB" id="43316at2"/>
<dbReference type="Pfam" id="PF25583">
    <property type="entry name" value="WCX"/>
    <property type="match status" value="1"/>
</dbReference>
<dbReference type="GO" id="GO:0003677">
    <property type="term" value="F:DNA binding"/>
    <property type="evidence" value="ECO:0007669"/>
    <property type="project" value="UniProtKB-KW"/>
</dbReference>
<organism evidence="3 4">
    <name type="scientific">Algoriphagus boritolerans DSM 17298 = JCM 18970</name>
    <dbReference type="NCBI Taxonomy" id="1120964"/>
    <lineage>
        <taxon>Bacteria</taxon>
        <taxon>Pseudomonadati</taxon>
        <taxon>Bacteroidota</taxon>
        <taxon>Cytophagia</taxon>
        <taxon>Cytophagales</taxon>
        <taxon>Cyclobacteriaceae</taxon>
        <taxon>Algoriphagus</taxon>
    </lineage>
</organism>
<keyword evidence="4" id="KW-1185">Reference proteome</keyword>
<dbReference type="Proteomes" id="UP000236736">
    <property type="component" value="Unassembled WGS sequence"/>
</dbReference>
<dbReference type="RefSeq" id="WP_103926053.1">
    <property type="nucleotide sequence ID" value="NZ_FNVR01000026.1"/>
</dbReference>
<evidence type="ECO:0000259" key="1">
    <source>
        <dbReference type="Pfam" id="PF13280"/>
    </source>
</evidence>
<gene>
    <name evidence="3" type="ORF">SAMN03080598_03449</name>
</gene>
<dbReference type="InterPro" id="IPR026881">
    <property type="entry name" value="WYL_dom"/>
</dbReference>
<evidence type="ECO:0000259" key="2">
    <source>
        <dbReference type="Pfam" id="PF25583"/>
    </source>
</evidence>
<dbReference type="EMBL" id="FNVR01000026">
    <property type="protein sequence ID" value="SEG34190.1"/>
    <property type="molecule type" value="Genomic_DNA"/>
</dbReference>
<dbReference type="PANTHER" id="PTHR34580">
    <property type="match status" value="1"/>
</dbReference>
<keyword evidence="3" id="KW-0238">DNA-binding</keyword>
<protein>
    <submittedName>
        <fullName evidence="3">Predicted DNA-binding transcriptional regulator YafY, contains an HTH and WYL domains</fullName>
    </submittedName>
</protein>
<proteinExistence type="predicted"/>
<feature type="domain" description="WYL" evidence="1">
    <location>
        <begin position="124"/>
        <end position="187"/>
    </location>
</feature>
<feature type="domain" description="WCX" evidence="2">
    <location>
        <begin position="219"/>
        <end position="295"/>
    </location>
</feature>
<dbReference type="AlphaFoldDB" id="A0A1H5ZDQ3"/>
<name>A0A1H5ZDQ3_9BACT</name>
<dbReference type="PANTHER" id="PTHR34580:SF9">
    <property type="entry name" value="SLL5097 PROTEIN"/>
    <property type="match status" value="1"/>
</dbReference>
<accession>A0A1H5ZDQ3</accession>
<dbReference type="STRING" id="1120964.GCA_001313265_05533"/>
<dbReference type="InterPro" id="IPR051534">
    <property type="entry name" value="CBASS_pafABC_assoc_protein"/>
</dbReference>
<dbReference type="PROSITE" id="PS52050">
    <property type="entry name" value="WYL"/>
    <property type="match status" value="1"/>
</dbReference>
<dbReference type="Pfam" id="PF13280">
    <property type="entry name" value="WYL"/>
    <property type="match status" value="1"/>
</dbReference>
<reference evidence="4" key="1">
    <citation type="submission" date="2016-10" db="EMBL/GenBank/DDBJ databases">
        <authorList>
            <person name="Varghese N."/>
            <person name="Submissions S."/>
        </authorList>
    </citation>
    <scope>NUCLEOTIDE SEQUENCE [LARGE SCALE GENOMIC DNA]</scope>
    <source>
        <strain evidence="4">DSM 17298</strain>
    </source>
</reference>